<evidence type="ECO:0000313" key="2">
    <source>
        <dbReference type="EMBL" id="GAA4616018.1"/>
    </source>
</evidence>
<dbReference type="RefSeq" id="WP_345364325.1">
    <property type="nucleotide sequence ID" value="NZ_BAABHJ010000031.1"/>
</dbReference>
<sequence length="77" mass="8527">MTSRHLSSVPTIPAVPAALLYTIPEVMTLLRLSKTQIFEEIRRGRIQSVKVGRARRVPAQSLTAFVALLIEEAQEVA</sequence>
<evidence type="ECO:0000259" key="1">
    <source>
        <dbReference type="Pfam" id="PF12728"/>
    </source>
</evidence>
<dbReference type="Pfam" id="PF12728">
    <property type="entry name" value="HTH_17"/>
    <property type="match status" value="1"/>
</dbReference>
<dbReference type="Proteomes" id="UP001500212">
    <property type="component" value="Unassembled WGS sequence"/>
</dbReference>
<keyword evidence="3" id="KW-1185">Reference proteome</keyword>
<organism evidence="2 3">
    <name type="scientific">Actinoallomurus liliacearum</name>
    <dbReference type="NCBI Taxonomy" id="1080073"/>
    <lineage>
        <taxon>Bacteria</taxon>
        <taxon>Bacillati</taxon>
        <taxon>Actinomycetota</taxon>
        <taxon>Actinomycetes</taxon>
        <taxon>Streptosporangiales</taxon>
        <taxon>Thermomonosporaceae</taxon>
        <taxon>Actinoallomurus</taxon>
    </lineage>
</organism>
<gene>
    <name evidence="2" type="ORF">GCM10023195_70990</name>
</gene>
<dbReference type="InterPro" id="IPR010093">
    <property type="entry name" value="SinI_DNA-bd"/>
</dbReference>
<name>A0ABP8TTC9_9ACTN</name>
<dbReference type="EMBL" id="BAABHJ010000031">
    <property type="protein sequence ID" value="GAA4616018.1"/>
    <property type="molecule type" value="Genomic_DNA"/>
</dbReference>
<dbReference type="InterPro" id="IPR041657">
    <property type="entry name" value="HTH_17"/>
</dbReference>
<reference evidence="3" key="1">
    <citation type="journal article" date="2019" name="Int. J. Syst. Evol. Microbiol.">
        <title>The Global Catalogue of Microorganisms (GCM) 10K type strain sequencing project: providing services to taxonomists for standard genome sequencing and annotation.</title>
        <authorList>
            <consortium name="The Broad Institute Genomics Platform"/>
            <consortium name="The Broad Institute Genome Sequencing Center for Infectious Disease"/>
            <person name="Wu L."/>
            <person name="Ma J."/>
        </authorList>
    </citation>
    <scope>NUCLEOTIDE SEQUENCE [LARGE SCALE GENOMIC DNA]</scope>
    <source>
        <strain evidence="3">JCM 17938</strain>
    </source>
</reference>
<comment type="caution">
    <text evidence="2">The sequence shown here is derived from an EMBL/GenBank/DDBJ whole genome shotgun (WGS) entry which is preliminary data.</text>
</comment>
<feature type="domain" description="Helix-turn-helix" evidence="1">
    <location>
        <begin position="20"/>
        <end position="66"/>
    </location>
</feature>
<evidence type="ECO:0000313" key="3">
    <source>
        <dbReference type="Proteomes" id="UP001500212"/>
    </source>
</evidence>
<dbReference type="NCBIfam" id="TIGR01764">
    <property type="entry name" value="excise"/>
    <property type="match status" value="1"/>
</dbReference>
<accession>A0ABP8TTC9</accession>
<proteinExistence type="predicted"/>
<protein>
    <recommendedName>
        <fullName evidence="1">Helix-turn-helix domain-containing protein</fullName>
    </recommendedName>
</protein>